<evidence type="ECO:0000313" key="1">
    <source>
        <dbReference type="EMBL" id="GFN75469.1"/>
    </source>
</evidence>
<dbReference type="Proteomes" id="UP000735302">
    <property type="component" value="Unassembled WGS sequence"/>
</dbReference>
<dbReference type="EMBL" id="BLXT01000273">
    <property type="protein sequence ID" value="GFN75469.1"/>
    <property type="molecule type" value="Genomic_DNA"/>
</dbReference>
<comment type="caution">
    <text evidence="1">The sequence shown here is derived from an EMBL/GenBank/DDBJ whole genome shotgun (WGS) entry which is preliminary data.</text>
</comment>
<protein>
    <submittedName>
        <fullName evidence="1">Uncharacterized protein</fullName>
    </submittedName>
</protein>
<accession>A0AAV3XXF1</accession>
<proteinExistence type="predicted"/>
<sequence length="87" mass="9658">MRTRSHQAAPCRTKPRLNATNIAHRPWGHVRVRQTGPIYLEAGANGLAFGASVAQWIAKPPSDLQGHFDSRFEPYYQCPSLTEGLEA</sequence>
<organism evidence="1 2">
    <name type="scientific">Plakobranchus ocellatus</name>
    <dbReference type="NCBI Taxonomy" id="259542"/>
    <lineage>
        <taxon>Eukaryota</taxon>
        <taxon>Metazoa</taxon>
        <taxon>Spiralia</taxon>
        <taxon>Lophotrochozoa</taxon>
        <taxon>Mollusca</taxon>
        <taxon>Gastropoda</taxon>
        <taxon>Heterobranchia</taxon>
        <taxon>Euthyneura</taxon>
        <taxon>Panpulmonata</taxon>
        <taxon>Sacoglossa</taxon>
        <taxon>Placobranchoidea</taxon>
        <taxon>Plakobranchidae</taxon>
        <taxon>Plakobranchus</taxon>
    </lineage>
</organism>
<keyword evidence="2" id="KW-1185">Reference proteome</keyword>
<dbReference type="AlphaFoldDB" id="A0AAV3XXF1"/>
<reference evidence="1 2" key="1">
    <citation type="journal article" date="2021" name="Elife">
        <title>Chloroplast acquisition without the gene transfer in kleptoplastic sea slugs, Plakobranchus ocellatus.</title>
        <authorList>
            <person name="Maeda T."/>
            <person name="Takahashi S."/>
            <person name="Yoshida T."/>
            <person name="Shimamura S."/>
            <person name="Takaki Y."/>
            <person name="Nagai Y."/>
            <person name="Toyoda A."/>
            <person name="Suzuki Y."/>
            <person name="Arimoto A."/>
            <person name="Ishii H."/>
            <person name="Satoh N."/>
            <person name="Nishiyama T."/>
            <person name="Hasebe M."/>
            <person name="Maruyama T."/>
            <person name="Minagawa J."/>
            <person name="Obokata J."/>
            <person name="Shigenobu S."/>
        </authorList>
    </citation>
    <scope>NUCLEOTIDE SEQUENCE [LARGE SCALE GENOMIC DNA]</scope>
</reference>
<gene>
    <name evidence="1" type="ORF">PoB_000197500</name>
</gene>
<evidence type="ECO:0000313" key="2">
    <source>
        <dbReference type="Proteomes" id="UP000735302"/>
    </source>
</evidence>
<name>A0AAV3XXF1_9GAST</name>